<comment type="caution">
    <text evidence="2">The sequence shown here is derived from an EMBL/GenBank/DDBJ whole genome shotgun (WGS) entry which is preliminary data.</text>
</comment>
<dbReference type="SUPFAM" id="SSF51445">
    <property type="entry name" value="(Trans)glycosidases"/>
    <property type="match status" value="1"/>
</dbReference>
<dbReference type="EMBL" id="JBHSGN010000090">
    <property type="protein sequence ID" value="MFC4675073.1"/>
    <property type="molecule type" value="Genomic_DNA"/>
</dbReference>
<dbReference type="Gene3D" id="3.20.20.70">
    <property type="entry name" value="Aldolase class I"/>
    <property type="match status" value="1"/>
</dbReference>
<feature type="chain" id="PRO_5047067782" description="Alpha-galactosidase" evidence="1">
    <location>
        <begin position="24"/>
        <end position="593"/>
    </location>
</feature>
<dbReference type="RefSeq" id="WP_379997946.1">
    <property type="nucleotide sequence ID" value="NZ_JBHSGN010000090.1"/>
</dbReference>
<reference evidence="3" key="1">
    <citation type="journal article" date="2019" name="Int. J. Syst. Evol. Microbiol.">
        <title>The Global Catalogue of Microorganisms (GCM) 10K type strain sequencing project: providing services to taxonomists for standard genome sequencing and annotation.</title>
        <authorList>
            <consortium name="The Broad Institute Genomics Platform"/>
            <consortium name="The Broad Institute Genome Sequencing Center for Infectious Disease"/>
            <person name="Wu L."/>
            <person name="Ma J."/>
        </authorList>
    </citation>
    <scope>NUCLEOTIDE SEQUENCE [LARGE SCALE GENOMIC DNA]</scope>
    <source>
        <strain evidence="3">CCUG 66188</strain>
    </source>
</reference>
<protein>
    <recommendedName>
        <fullName evidence="4">Alpha-galactosidase</fullName>
    </recommendedName>
</protein>
<name>A0ABV9KYF2_9BACT</name>
<proteinExistence type="predicted"/>
<dbReference type="InterPro" id="IPR017853">
    <property type="entry name" value="GH"/>
</dbReference>
<evidence type="ECO:0008006" key="4">
    <source>
        <dbReference type="Google" id="ProtNLM"/>
    </source>
</evidence>
<evidence type="ECO:0000313" key="3">
    <source>
        <dbReference type="Proteomes" id="UP001596023"/>
    </source>
</evidence>
<dbReference type="Proteomes" id="UP001596023">
    <property type="component" value="Unassembled WGS sequence"/>
</dbReference>
<organism evidence="2 3">
    <name type="scientific">Dysgonomonas termitidis</name>
    <dbReference type="NCBI Taxonomy" id="1516126"/>
    <lineage>
        <taxon>Bacteria</taxon>
        <taxon>Pseudomonadati</taxon>
        <taxon>Bacteroidota</taxon>
        <taxon>Bacteroidia</taxon>
        <taxon>Bacteroidales</taxon>
        <taxon>Dysgonomonadaceae</taxon>
        <taxon>Dysgonomonas</taxon>
    </lineage>
</organism>
<sequence length="593" mass="67000">MKILKTAACLLFLLAYVQIPLCADNLPEFKNSLTCGLKQPFTIYNNWSAYDELSDNIPQTEELCMKMLDNVIRLKQQGVQIDCYMMDAFWFDVDGGYRTWNRKNWPDGPDSWLKKCKENNIIPGLWFSTNLIQSGGSPMLNFISEWEGSQTSDGAILSLFEGGYLNHLIETLQIYADKGFGVFKFDFAYFDAASSFAKSSMLSADIEEANKRAFIQAIKKFRVKNPDIIFIGYNGFGGDMENTVTSFRKTVDPRWLEIFDTLYSGDPRFSDVPMMNVWRSQDMYSDHMVQQFAFNGLPLPRIDNCSFMIGETGTCYKRGIAAWKSSLILNLARGGWLNVYHGNIDLLNDEDAQWFAKVQQTYLKLQQFGQTTIIGGIPGKSEVYGYKAISADGCLFTIVNPSQSSQEIELPSKSYNQGRILFTDNGFTPTLDGNKLVLGAEQMAVVGFGKFNTAGYDWGKENDVIVPQAITSMKTDIQINDNHTAQIRLENISENIRIVFSQLDGNSKPFRSWGGAPPDGIKMNEFLKITAKQGKKNIQVRINYDKMIWSGLSWGVGEIDLKDINTKSPLTITCWSKDGDSKNFKIEVYNVTY</sequence>
<feature type="signal peptide" evidence="1">
    <location>
        <begin position="1"/>
        <end position="23"/>
    </location>
</feature>
<gene>
    <name evidence="2" type="ORF">ACFO6W_15335</name>
</gene>
<evidence type="ECO:0000313" key="2">
    <source>
        <dbReference type="EMBL" id="MFC4675073.1"/>
    </source>
</evidence>
<accession>A0ABV9KYF2</accession>
<evidence type="ECO:0000256" key="1">
    <source>
        <dbReference type="SAM" id="SignalP"/>
    </source>
</evidence>
<keyword evidence="3" id="KW-1185">Reference proteome</keyword>
<dbReference type="InterPro" id="IPR013785">
    <property type="entry name" value="Aldolase_TIM"/>
</dbReference>
<keyword evidence="1" id="KW-0732">Signal</keyword>